<evidence type="ECO:0000256" key="3">
    <source>
        <dbReference type="ARBA" id="ARBA00022692"/>
    </source>
</evidence>
<keyword evidence="3 6" id="KW-0812">Transmembrane</keyword>
<evidence type="ECO:0000313" key="7">
    <source>
        <dbReference type="EMBL" id="AXC13263.1"/>
    </source>
</evidence>
<evidence type="ECO:0000256" key="6">
    <source>
        <dbReference type="SAM" id="Phobius"/>
    </source>
</evidence>
<dbReference type="SUPFAM" id="SSF103481">
    <property type="entry name" value="Multidrug resistance efflux transporter EmrE"/>
    <property type="match status" value="1"/>
</dbReference>
<feature type="transmembrane region" description="Helical" evidence="6">
    <location>
        <begin position="51"/>
        <end position="70"/>
    </location>
</feature>
<dbReference type="AlphaFoldDB" id="A0A2Z5G264"/>
<name>A0A2Z5G264_9BACT</name>
<evidence type="ECO:0000256" key="5">
    <source>
        <dbReference type="ARBA" id="ARBA00023136"/>
    </source>
</evidence>
<dbReference type="KEGG" id="abas:ACPOL_3984"/>
<dbReference type="Gene3D" id="1.10.3730.20">
    <property type="match status" value="1"/>
</dbReference>
<feature type="transmembrane region" description="Helical" evidence="6">
    <location>
        <begin position="77"/>
        <end position="97"/>
    </location>
</feature>
<dbReference type="EMBL" id="CP030840">
    <property type="protein sequence ID" value="AXC13263.1"/>
    <property type="molecule type" value="Genomic_DNA"/>
</dbReference>
<proteinExistence type="predicted"/>
<evidence type="ECO:0000256" key="1">
    <source>
        <dbReference type="ARBA" id="ARBA00004651"/>
    </source>
</evidence>
<protein>
    <submittedName>
        <fullName evidence="7">Permeases of the drug/metabolite transporter (DMT) superfamily</fullName>
    </submittedName>
</protein>
<keyword evidence="8" id="KW-1185">Reference proteome</keyword>
<evidence type="ECO:0000313" key="8">
    <source>
        <dbReference type="Proteomes" id="UP000253606"/>
    </source>
</evidence>
<dbReference type="Proteomes" id="UP000253606">
    <property type="component" value="Chromosome"/>
</dbReference>
<dbReference type="InterPro" id="IPR000390">
    <property type="entry name" value="Small_drug/metabolite_transptr"/>
</dbReference>
<feature type="transmembrane region" description="Helical" evidence="6">
    <location>
        <begin position="103"/>
        <end position="121"/>
    </location>
</feature>
<reference evidence="7 8" key="1">
    <citation type="journal article" date="2018" name="Front. Microbiol.">
        <title>Hydrolytic Capabilities as a Key to Environmental Success: Chitinolytic and Cellulolytic Acidobacteria From Acidic Sub-arctic Soils and Boreal Peatlands.</title>
        <authorList>
            <person name="Belova S.E."/>
            <person name="Ravin N.V."/>
            <person name="Pankratov T.A."/>
            <person name="Rakitin A.L."/>
            <person name="Ivanova A.A."/>
            <person name="Beletsky A.V."/>
            <person name="Mardanov A.V."/>
            <person name="Sinninghe Damste J.S."/>
            <person name="Dedysh S.N."/>
        </authorList>
    </citation>
    <scope>NUCLEOTIDE SEQUENCE [LARGE SCALE GENOMIC DNA]</scope>
    <source>
        <strain evidence="7 8">SBC82</strain>
    </source>
</reference>
<dbReference type="PANTHER" id="PTHR30561:SF9">
    <property type="entry name" value="4-AMINO-4-DEOXY-L-ARABINOSE-PHOSPHOUNDECAPRENOL FLIPPASE SUBUNIT ARNF-RELATED"/>
    <property type="match status" value="1"/>
</dbReference>
<sequence length="124" mass="13326">MRDVILFTLIVAAGTGGELCVSRAMKVVGEARSFHPIEIVKVILRALRVPWMWLGVGMMAIAFFALLGALSLYNVSFVVPVTALSYVAGAFGGVTFLRERVSAQRWLGVLLVAIGVTLVFLGKS</sequence>
<keyword evidence="5 6" id="KW-0472">Membrane</keyword>
<dbReference type="InterPro" id="IPR037185">
    <property type="entry name" value="EmrE-like"/>
</dbReference>
<evidence type="ECO:0000256" key="2">
    <source>
        <dbReference type="ARBA" id="ARBA00022475"/>
    </source>
</evidence>
<comment type="subcellular location">
    <subcellularLocation>
        <location evidence="1">Cell membrane</location>
        <topology evidence="1">Multi-pass membrane protein</topology>
    </subcellularLocation>
</comment>
<accession>A0A2Z5G264</accession>
<dbReference type="OrthoDB" id="121202at2"/>
<dbReference type="GO" id="GO:0005886">
    <property type="term" value="C:plasma membrane"/>
    <property type="evidence" value="ECO:0007669"/>
    <property type="project" value="UniProtKB-SubCell"/>
</dbReference>
<keyword evidence="4 6" id="KW-1133">Transmembrane helix</keyword>
<dbReference type="GO" id="GO:0022857">
    <property type="term" value="F:transmembrane transporter activity"/>
    <property type="evidence" value="ECO:0007669"/>
    <property type="project" value="InterPro"/>
</dbReference>
<evidence type="ECO:0000256" key="4">
    <source>
        <dbReference type="ARBA" id="ARBA00022989"/>
    </source>
</evidence>
<keyword evidence="2" id="KW-1003">Cell membrane</keyword>
<dbReference type="PANTHER" id="PTHR30561">
    <property type="entry name" value="SMR FAMILY PROTON-DEPENDENT DRUG EFFLUX TRANSPORTER SUGE"/>
    <property type="match status" value="1"/>
</dbReference>
<gene>
    <name evidence="7" type="ORF">ACPOL_3984</name>
</gene>
<organism evidence="7 8">
    <name type="scientific">Acidisarcina polymorpha</name>
    <dbReference type="NCBI Taxonomy" id="2211140"/>
    <lineage>
        <taxon>Bacteria</taxon>
        <taxon>Pseudomonadati</taxon>
        <taxon>Acidobacteriota</taxon>
        <taxon>Terriglobia</taxon>
        <taxon>Terriglobales</taxon>
        <taxon>Acidobacteriaceae</taxon>
        <taxon>Acidisarcina</taxon>
    </lineage>
</organism>